<name>A0ACC2EL91_DIPCM</name>
<keyword evidence="2" id="KW-1185">Reference proteome</keyword>
<dbReference type="EMBL" id="CM055093">
    <property type="protein sequence ID" value="KAJ7567199.1"/>
    <property type="molecule type" value="Genomic_DNA"/>
</dbReference>
<proteinExistence type="predicted"/>
<evidence type="ECO:0000313" key="1">
    <source>
        <dbReference type="EMBL" id="KAJ7567199.1"/>
    </source>
</evidence>
<sequence>MMSILGKKFITRILSIDLEANRSCSQSIHPAKGKRSSFSQRRYSSTSNQQQAHKSIGRMFEKEVLLAVSPLIFVVGVAISLGVVTGYRQLISTPTVLIDKTKRSSLPEIDQPEITRRQGKVYKEGSPLRQLGAISTS</sequence>
<gene>
    <name evidence="1" type="ORF">O6H91_02G136300</name>
</gene>
<evidence type="ECO:0000313" key="2">
    <source>
        <dbReference type="Proteomes" id="UP001162992"/>
    </source>
</evidence>
<dbReference type="Proteomes" id="UP001162992">
    <property type="component" value="Chromosome 2"/>
</dbReference>
<reference evidence="2" key="1">
    <citation type="journal article" date="2024" name="Proc. Natl. Acad. Sci. U.S.A.">
        <title>Extraordinary preservation of gene collinearity over three hundred million years revealed in homosporous lycophytes.</title>
        <authorList>
            <person name="Li C."/>
            <person name="Wickell D."/>
            <person name="Kuo L.Y."/>
            <person name="Chen X."/>
            <person name="Nie B."/>
            <person name="Liao X."/>
            <person name="Peng D."/>
            <person name="Ji J."/>
            <person name="Jenkins J."/>
            <person name="Williams M."/>
            <person name="Shu S."/>
            <person name="Plott C."/>
            <person name="Barry K."/>
            <person name="Rajasekar S."/>
            <person name="Grimwood J."/>
            <person name="Han X."/>
            <person name="Sun S."/>
            <person name="Hou Z."/>
            <person name="He W."/>
            <person name="Dai G."/>
            <person name="Sun C."/>
            <person name="Schmutz J."/>
            <person name="Leebens-Mack J.H."/>
            <person name="Li F.W."/>
            <person name="Wang L."/>
        </authorList>
    </citation>
    <scope>NUCLEOTIDE SEQUENCE [LARGE SCALE GENOMIC DNA]</scope>
    <source>
        <strain evidence="2">cv. PW_Plant_1</strain>
    </source>
</reference>
<accession>A0ACC2EL91</accession>
<comment type="caution">
    <text evidence="1">The sequence shown here is derived from an EMBL/GenBank/DDBJ whole genome shotgun (WGS) entry which is preliminary data.</text>
</comment>
<protein>
    <submittedName>
        <fullName evidence="1">Uncharacterized protein</fullName>
    </submittedName>
</protein>
<organism evidence="1 2">
    <name type="scientific">Diphasiastrum complanatum</name>
    <name type="common">Issler's clubmoss</name>
    <name type="synonym">Lycopodium complanatum</name>
    <dbReference type="NCBI Taxonomy" id="34168"/>
    <lineage>
        <taxon>Eukaryota</taxon>
        <taxon>Viridiplantae</taxon>
        <taxon>Streptophyta</taxon>
        <taxon>Embryophyta</taxon>
        <taxon>Tracheophyta</taxon>
        <taxon>Lycopodiopsida</taxon>
        <taxon>Lycopodiales</taxon>
        <taxon>Lycopodiaceae</taxon>
        <taxon>Lycopodioideae</taxon>
        <taxon>Diphasiastrum</taxon>
    </lineage>
</organism>